<comment type="cofactor">
    <cofactor evidence="1">
        <name>Fe(2+)</name>
        <dbReference type="ChEBI" id="CHEBI:29033"/>
    </cofactor>
</comment>
<dbReference type="Proteomes" id="UP000037931">
    <property type="component" value="Unassembled WGS sequence"/>
</dbReference>
<keyword evidence="3" id="KW-0045">Antibiotic biosynthesis</keyword>
<keyword evidence="6" id="KW-0223">Dioxygenase</keyword>
<gene>
    <name evidence="6" type="ORF">PF66_03129</name>
</gene>
<dbReference type="PANTHER" id="PTHR10696">
    <property type="entry name" value="GAMMA-BUTYROBETAINE HYDROXYLASE-RELATED"/>
    <property type="match status" value="1"/>
</dbReference>
<feature type="compositionally biased region" description="Basic and acidic residues" evidence="4">
    <location>
        <begin position="1"/>
        <end position="10"/>
    </location>
</feature>
<evidence type="ECO:0000256" key="1">
    <source>
        <dbReference type="ARBA" id="ARBA00001954"/>
    </source>
</evidence>
<protein>
    <submittedName>
        <fullName evidence="6">Putative taurine catabolism dioxygenase</fullName>
    </submittedName>
</protein>
<reference evidence="6 7" key="1">
    <citation type="journal article" date="2015" name="PLoS ONE">
        <title>Rice-Infecting Pseudomonas Genomes Are Highly Accessorized and Harbor Multiple Putative Virulence Mechanisms to Cause Sheath Brown Rot.</title>
        <authorList>
            <person name="Quibod I.L."/>
            <person name="Grande G."/>
            <person name="Oreiro E.G."/>
            <person name="Borja F.N."/>
            <person name="Dossa G.S."/>
            <person name="Mauleon R."/>
            <person name="Cruz C.V."/>
            <person name="Oliva R."/>
        </authorList>
    </citation>
    <scope>NUCLEOTIDE SEQUENCE [LARGE SCALE GENOMIC DNA]</scope>
    <source>
        <strain evidence="6 7">IRRI 6609</strain>
    </source>
</reference>
<dbReference type="EMBL" id="JSYZ01000010">
    <property type="protein sequence ID" value="KPA90323.1"/>
    <property type="molecule type" value="Genomic_DNA"/>
</dbReference>
<dbReference type="Gene3D" id="3.60.130.10">
    <property type="entry name" value="Clavaminate synthase-like"/>
    <property type="match status" value="1"/>
</dbReference>
<dbReference type="PATRIC" id="fig|50340.43.peg.423"/>
<name>A0A0M9GGG5_9PSED</name>
<dbReference type="InterPro" id="IPR003819">
    <property type="entry name" value="TauD/TfdA-like"/>
</dbReference>
<dbReference type="AlphaFoldDB" id="A0A0M9GGG5"/>
<feature type="region of interest" description="Disordered" evidence="4">
    <location>
        <begin position="1"/>
        <end position="20"/>
    </location>
</feature>
<dbReference type="RefSeq" id="WP_054063142.1">
    <property type="nucleotide sequence ID" value="NZ_JSYZ01000010.1"/>
</dbReference>
<evidence type="ECO:0000259" key="5">
    <source>
        <dbReference type="Pfam" id="PF02668"/>
    </source>
</evidence>
<dbReference type="SUPFAM" id="SSF51197">
    <property type="entry name" value="Clavaminate synthase-like"/>
    <property type="match status" value="1"/>
</dbReference>
<evidence type="ECO:0000256" key="3">
    <source>
        <dbReference type="ARBA" id="ARBA00023194"/>
    </source>
</evidence>
<dbReference type="GO" id="GO:0017000">
    <property type="term" value="P:antibiotic biosynthetic process"/>
    <property type="evidence" value="ECO:0007669"/>
    <property type="project" value="UniProtKB-KW"/>
</dbReference>
<dbReference type="InterPro" id="IPR050411">
    <property type="entry name" value="AlphaKG_dependent_hydroxylases"/>
</dbReference>
<keyword evidence="7" id="KW-1185">Reference proteome</keyword>
<evidence type="ECO:0000256" key="2">
    <source>
        <dbReference type="ARBA" id="ARBA00023002"/>
    </source>
</evidence>
<proteinExistence type="predicted"/>
<evidence type="ECO:0000313" key="6">
    <source>
        <dbReference type="EMBL" id="KPA90323.1"/>
    </source>
</evidence>
<keyword evidence="2" id="KW-0560">Oxidoreductase</keyword>
<dbReference type="OrthoDB" id="9769888at2"/>
<organism evidence="6 7">
    <name type="scientific">Pseudomonas asplenii</name>
    <dbReference type="NCBI Taxonomy" id="53407"/>
    <lineage>
        <taxon>Bacteria</taxon>
        <taxon>Pseudomonadati</taxon>
        <taxon>Pseudomonadota</taxon>
        <taxon>Gammaproteobacteria</taxon>
        <taxon>Pseudomonadales</taxon>
        <taxon>Pseudomonadaceae</taxon>
        <taxon>Pseudomonas</taxon>
    </lineage>
</organism>
<accession>A0A0M9GGG5</accession>
<sequence>MHEWKKRFSLDRSAQPSGHMSDWRDSLVQVPAEGPFLSVFMPARPDVRLAEVFRRYAAWIEARLDERGALLFRGFEVGGAREFELLGQWLGCTPTISREETSPRTRISGSVFTATEYPGAYPIAFHNENSYQRAMPAKLLFYCSQPSQTGGATWLADCRAVWKMLPEGIRSSFALGGYQLVRSYHPYFGMSWQQAFGVNDRAAVEAIAACDEIHLEWKDNGVLTTTQVRPCVAVHPRTGALCWTNHVFFFHHSNLPLHAREALAVEARGDQLINDTRYANGEAIELDILMAIGQAYDANTVSIEWQPGDVLLIDNLSIAHGRAPYAGARIIYFSQLDQIEWAQLRTPSCVQEEPS</sequence>
<comment type="caution">
    <text evidence="6">The sequence shown here is derived from an EMBL/GenBank/DDBJ whole genome shotgun (WGS) entry which is preliminary data.</text>
</comment>
<dbReference type="Pfam" id="PF02668">
    <property type="entry name" value="TauD"/>
    <property type="match status" value="1"/>
</dbReference>
<dbReference type="InterPro" id="IPR042098">
    <property type="entry name" value="TauD-like_sf"/>
</dbReference>
<evidence type="ECO:0000313" key="7">
    <source>
        <dbReference type="Proteomes" id="UP000037931"/>
    </source>
</evidence>
<dbReference type="GO" id="GO:0016706">
    <property type="term" value="F:2-oxoglutarate-dependent dioxygenase activity"/>
    <property type="evidence" value="ECO:0007669"/>
    <property type="project" value="UniProtKB-ARBA"/>
</dbReference>
<feature type="domain" description="TauD/TfdA-like" evidence="5">
    <location>
        <begin position="47"/>
        <end position="329"/>
    </location>
</feature>
<dbReference type="STRING" id="50340.PF66_03129"/>
<evidence type="ECO:0000256" key="4">
    <source>
        <dbReference type="SAM" id="MobiDB-lite"/>
    </source>
</evidence>
<dbReference type="PANTHER" id="PTHR10696:SF56">
    <property type="entry name" value="TAUD_TFDA-LIKE DOMAIN-CONTAINING PROTEIN"/>
    <property type="match status" value="1"/>
</dbReference>